<comment type="caution">
    <text evidence="2">The sequence shown here is derived from an EMBL/GenBank/DDBJ whole genome shotgun (WGS) entry which is preliminary data.</text>
</comment>
<organism evidence="2 3">
    <name type="scientific">Leucosporidium creatinivorum</name>
    <dbReference type="NCBI Taxonomy" id="106004"/>
    <lineage>
        <taxon>Eukaryota</taxon>
        <taxon>Fungi</taxon>
        <taxon>Dikarya</taxon>
        <taxon>Basidiomycota</taxon>
        <taxon>Pucciniomycotina</taxon>
        <taxon>Microbotryomycetes</taxon>
        <taxon>Leucosporidiales</taxon>
        <taxon>Leucosporidium</taxon>
    </lineage>
</organism>
<evidence type="ECO:0000259" key="1">
    <source>
        <dbReference type="Pfam" id="PF12937"/>
    </source>
</evidence>
<keyword evidence="3" id="KW-1185">Reference proteome</keyword>
<name>A0A1Y2G2D9_9BASI</name>
<dbReference type="Gene3D" id="3.80.10.10">
    <property type="entry name" value="Ribonuclease Inhibitor"/>
    <property type="match status" value="2"/>
</dbReference>
<dbReference type="SUPFAM" id="SSF81383">
    <property type="entry name" value="F-box domain"/>
    <property type="match status" value="1"/>
</dbReference>
<reference evidence="2 3" key="1">
    <citation type="submission" date="2016-07" db="EMBL/GenBank/DDBJ databases">
        <title>Pervasive Adenine N6-methylation of Active Genes in Fungi.</title>
        <authorList>
            <consortium name="DOE Joint Genome Institute"/>
            <person name="Mondo S.J."/>
            <person name="Dannebaum R.O."/>
            <person name="Kuo R.C."/>
            <person name="Labutti K."/>
            <person name="Haridas S."/>
            <person name="Kuo A."/>
            <person name="Salamov A."/>
            <person name="Ahrendt S.R."/>
            <person name="Lipzen A."/>
            <person name="Sullivan W."/>
            <person name="Andreopoulos W.B."/>
            <person name="Clum A."/>
            <person name="Lindquist E."/>
            <person name="Daum C."/>
            <person name="Ramamoorthy G.K."/>
            <person name="Gryganskyi A."/>
            <person name="Culley D."/>
            <person name="Magnuson J.K."/>
            <person name="James T.Y."/>
            <person name="O'Malley M.A."/>
            <person name="Stajich J.E."/>
            <person name="Spatafora J.W."/>
            <person name="Visel A."/>
            <person name="Grigoriev I.V."/>
        </authorList>
    </citation>
    <scope>NUCLEOTIDE SEQUENCE [LARGE SCALE GENOMIC DNA]</scope>
    <source>
        <strain evidence="2 3">62-1032</strain>
    </source>
</reference>
<accession>A0A1Y2G2D9</accession>
<dbReference type="SUPFAM" id="SSF52047">
    <property type="entry name" value="RNI-like"/>
    <property type="match status" value="2"/>
</dbReference>
<protein>
    <recommendedName>
        <fullName evidence="1">F-box domain-containing protein</fullName>
    </recommendedName>
</protein>
<feature type="domain" description="F-box" evidence="1">
    <location>
        <begin position="433"/>
        <end position="476"/>
    </location>
</feature>
<dbReference type="AlphaFoldDB" id="A0A1Y2G2D9"/>
<dbReference type="InterPro" id="IPR001810">
    <property type="entry name" value="F-box_dom"/>
</dbReference>
<proteinExistence type="predicted"/>
<dbReference type="InterPro" id="IPR032675">
    <property type="entry name" value="LRR_dom_sf"/>
</dbReference>
<dbReference type="EMBL" id="MCGR01000007">
    <property type="protein sequence ID" value="ORY89044.1"/>
    <property type="molecule type" value="Genomic_DNA"/>
</dbReference>
<dbReference type="PANTHER" id="PTHR38926">
    <property type="entry name" value="F-BOX DOMAIN CONTAINING PROTEIN, EXPRESSED"/>
    <property type="match status" value="1"/>
</dbReference>
<sequence>MTSNTDIDIAVAGQLAARPALPDEIVELVAIELATLPRQLRRHNHHTRATDLRSFSLVSRQWHVAATPLLWETVHSQYGPIDNATRSKSMQHQTARNVPRLGRHVRRLYLGYQDVPAAEAAQVCTEVIRDLEAFPHLTTLGLGRYQDGYPSILDDTVAFAIFTAEADLLRNLRSLSWTYSGKGLVALLLRLPALRSLKLPSDTSPAWELHSTPLPLPFRLTNFEVSSDLFLPTSHLIPLLYTSLPTLTDLALSFNLLRDVVDLGKDSTPSLPQLSTLRLVCSSFGNFTADILWALGQLPSLRHLSLIPFPYDECQPPAEFLLGLSTGLETLDLAWAQLESQSLIDYIKQNSSGTSPTITIPFSTWSEEEARAVVEAVEKEGGNLELKDGRHTFRDTPAIPGMPRKALSTRTARTTRSRAAAAEVQRTKVDRLSTLPTELLTAIVDLVPDENDELARVSLVSKAFYDVATPKLYKRANRLYARHRGFTLKNSLRTKRCAMWKTMHKKPSLGVHLRHVLLDYDAVPREDEERLCLAVQADLKLCTSVRQLHLWGYPSFLDDAVAQAIADAGLATTTTELSWSYSGSGVEALLRALPNLKNLGLQGGHHPIVDWKAPRPLSSLALQNLNIIDPSLALPVPHFLSIITSSLPTLRTMSLPSRLLLALKNESLPSLLRMRLTLDAEGVANNGAALIKALQQCPALEDLFIHSPRDDDAKTLDGLFPFPPPLAVLLGLPNSIEFLDLRKSGMRFRDLSSFLSKRKVIPRTVMVDTFADTSRERRLREEVEKAGGRLWNGGQTRIVDDEELGEKKFEVDYGTPFCY</sequence>
<dbReference type="InParanoid" id="A0A1Y2G2D9"/>
<dbReference type="PANTHER" id="PTHR38926:SF72">
    <property type="entry name" value="IM:7136021-RELATED"/>
    <property type="match status" value="1"/>
</dbReference>
<gene>
    <name evidence="2" type="ORF">BCR35DRAFT_324033</name>
</gene>
<evidence type="ECO:0000313" key="2">
    <source>
        <dbReference type="EMBL" id="ORY89044.1"/>
    </source>
</evidence>
<dbReference type="OrthoDB" id="194358at2759"/>
<evidence type="ECO:0000313" key="3">
    <source>
        <dbReference type="Proteomes" id="UP000193467"/>
    </source>
</evidence>
<dbReference type="InterPro" id="IPR036047">
    <property type="entry name" value="F-box-like_dom_sf"/>
</dbReference>
<dbReference type="Proteomes" id="UP000193467">
    <property type="component" value="Unassembled WGS sequence"/>
</dbReference>
<dbReference type="Pfam" id="PF12937">
    <property type="entry name" value="F-box-like"/>
    <property type="match status" value="1"/>
</dbReference>